<reference evidence="2 3" key="1">
    <citation type="submission" date="2020-02" db="EMBL/GenBank/DDBJ databases">
        <authorList>
            <person name="Rodrigo-Torres L."/>
            <person name="Arahal R. D."/>
            <person name="Lucena T."/>
        </authorList>
    </citation>
    <scope>NUCLEOTIDE SEQUENCE [LARGE SCALE GENOMIC DNA]</scope>
    <source>
        <strain evidence="2 3">CECT 9734</strain>
    </source>
</reference>
<dbReference type="EMBL" id="CADCXY010000003">
    <property type="protein sequence ID" value="CAB0151181.1"/>
    <property type="molecule type" value="Genomic_DNA"/>
</dbReference>
<keyword evidence="1" id="KW-0812">Transmembrane</keyword>
<organism evidence="2 3">
    <name type="scientific">Pseudidiomarina piscicola</name>
    <dbReference type="NCBI Taxonomy" id="2614830"/>
    <lineage>
        <taxon>Bacteria</taxon>
        <taxon>Pseudomonadati</taxon>
        <taxon>Pseudomonadota</taxon>
        <taxon>Gammaproteobacteria</taxon>
        <taxon>Alteromonadales</taxon>
        <taxon>Idiomarinaceae</taxon>
        <taxon>Pseudidiomarina</taxon>
    </lineage>
</organism>
<dbReference type="AlphaFoldDB" id="A0A6S6WNN1"/>
<feature type="transmembrane region" description="Helical" evidence="1">
    <location>
        <begin position="233"/>
        <end position="253"/>
    </location>
</feature>
<dbReference type="Proteomes" id="UP000481517">
    <property type="component" value="Unassembled WGS sequence"/>
</dbReference>
<evidence type="ECO:0000313" key="2">
    <source>
        <dbReference type="EMBL" id="CAB0151181.1"/>
    </source>
</evidence>
<proteinExistence type="predicted"/>
<gene>
    <name evidence="2" type="ORF">PSI9734_01594</name>
</gene>
<feature type="transmembrane region" description="Helical" evidence="1">
    <location>
        <begin position="20"/>
        <end position="39"/>
    </location>
</feature>
<keyword evidence="1" id="KW-1133">Transmembrane helix</keyword>
<sequence length="271" mass="31930">MFAAPHSHSLTAYFRWLKKYWWLAALYVLLGFVLSFSYFKQHQKWFQAQVIFVVNPELFNLGLLRRSDDIVLSDNSADTASPLTIEPELRIARWLHSESFARLVTQRLFTSPNEDDYYRVRRHLHYFRYQNDRFHALHWSTTSAGKAELQLGQIMDFIEQTLQQERRHEITTQLERNALLLERVRDTSYRESLYQQREVLKTRAALINAKDFSFIQLVTKVTASPNPIFPQRVHVLLACMFFWMALGVSLLHFRLLRGEFLATSGKAGVDQ</sequence>
<evidence type="ECO:0000313" key="3">
    <source>
        <dbReference type="Proteomes" id="UP000481517"/>
    </source>
</evidence>
<keyword evidence="3" id="KW-1185">Reference proteome</keyword>
<name>A0A6S6WNN1_9GAMM</name>
<accession>A0A6S6WNN1</accession>
<dbReference type="RefSeq" id="WP_173920571.1">
    <property type="nucleotide sequence ID" value="NZ_CADCXY010000003.1"/>
</dbReference>
<evidence type="ECO:0000256" key="1">
    <source>
        <dbReference type="SAM" id="Phobius"/>
    </source>
</evidence>
<protein>
    <submittedName>
        <fullName evidence="2">Uncharacterized protein</fullName>
    </submittedName>
</protein>
<keyword evidence="1" id="KW-0472">Membrane</keyword>